<dbReference type="GO" id="GO:0004866">
    <property type="term" value="F:endopeptidase inhibitor activity"/>
    <property type="evidence" value="ECO:0007669"/>
    <property type="project" value="TreeGrafter"/>
</dbReference>
<keyword evidence="2" id="KW-0732">Signal</keyword>
<proteinExistence type="inferred from homology"/>
<evidence type="ECO:0000313" key="4">
    <source>
        <dbReference type="Proteomes" id="UP000050424"/>
    </source>
</evidence>
<name>A0A0P7B4D0_9HYPO</name>
<dbReference type="InterPro" id="IPR052471">
    <property type="entry name" value="PBI_I9"/>
</dbReference>
<protein>
    <recommendedName>
        <fullName evidence="5">Inhibitor I9 domain-containing protein</fullName>
    </recommendedName>
</protein>
<dbReference type="GO" id="GO:0042144">
    <property type="term" value="P:vacuole fusion, non-autophagic"/>
    <property type="evidence" value="ECO:0007669"/>
    <property type="project" value="TreeGrafter"/>
</dbReference>
<evidence type="ECO:0008006" key="5">
    <source>
        <dbReference type="Google" id="ProtNLM"/>
    </source>
</evidence>
<gene>
    <name evidence="3" type="ORF">AK830_g5360</name>
</gene>
<dbReference type="EMBL" id="LKCW01000069">
    <property type="protein sequence ID" value="KPM41193.1"/>
    <property type="molecule type" value="Genomic_DNA"/>
</dbReference>
<dbReference type="InterPro" id="IPR037045">
    <property type="entry name" value="S8pro/Inhibitor_I9_sf"/>
</dbReference>
<feature type="signal peptide" evidence="2">
    <location>
        <begin position="1"/>
        <end position="19"/>
    </location>
</feature>
<comment type="caution">
    <text evidence="3">The sequence shown here is derived from an EMBL/GenBank/DDBJ whole genome shotgun (WGS) entry which is preliminary data.</text>
</comment>
<evidence type="ECO:0000256" key="1">
    <source>
        <dbReference type="ARBA" id="ARBA00038069"/>
    </source>
</evidence>
<sequence>MKPSTFLTAALAILPAALAVETKKSVIVWFEDESTPDSAIHDAKQSILDAGGKITHIYTIIKGFSAISPEKALQQVQASGNKYDIHIEEDEVVSTY</sequence>
<evidence type="ECO:0000313" key="3">
    <source>
        <dbReference type="EMBL" id="KPM41193.1"/>
    </source>
</evidence>
<dbReference type="SUPFAM" id="SSF54897">
    <property type="entry name" value="Protease propeptides/inhibitors"/>
    <property type="match status" value="1"/>
</dbReference>
<dbReference type="Proteomes" id="UP000050424">
    <property type="component" value="Unassembled WGS sequence"/>
</dbReference>
<dbReference type="PANTHER" id="PTHR28288">
    <property type="entry name" value="PROTEASE B INHIBITOR 2"/>
    <property type="match status" value="1"/>
</dbReference>
<dbReference type="FunFam" id="3.30.70.80:FF:000005">
    <property type="entry name" value="Proteinase inhibitor I2B"/>
    <property type="match status" value="1"/>
</dbReference>
<reference evidence="3 4" key="1">
    <citation type="submission" date="2015-09" db="EMBL/GenBank/DDBJ databases">
        <title>Draft genome of a European isolate of the apple canker pathogen Neonectria ditissima.</title>
        <authorList>
            <person name="Gomez-Cortecero A."/>
            <person name="Harrison R.J."/>
            <person name="Armitage A.D."/>
        </authorList>
    </citation>
    <scope>NUCLEOTIDE SEQUENCE [LARGE SCALE GENOMIC DNA]</scope>
    <source>
        <strain evidence="3 4">R09/05</strain>
    </source>
</reference>
<evidence type="ECO:0000256" key="2">
    <source>
        <dbReference type="SAM" id="SignalP"/>
    </source>
</evidence>
<dbReference type="AlphaFoldDB" id="A0A0P7B4D0"/>
<comment type="similarity">
    <text evidence="1">Belongs to the protease inhibitor I9 family.</text>
</comment>
<keyword evidence="4" id="KW-1185">Reference proteome</keyword>
<accession>A0A0P7B4D0</accession>
<dbReference type="PANTHER" id="PTHR28288:SF1">
    <property type="entry name" value="INHIBITOR I9 DOMAIN-CONTAINING PROTEIN"/>
    <property type="match status" value="1"/>
</dbReference>
<dbReference type="Gene3D" id="3.30.70.80">
    <property type="entry name" value="Peptidase S8 propeptide/proteinase inhibitor I9"/>
    <property type="match status" value="1"/>
</dbReference>
<dbReference type="OrthoDB" id="3888684at2759"/>
<feature type="chain" id="PRO_5006135372" description="Inhibitor I9 domain-containing protein" evidence="2">
    <location>
        <begin position="20"/>
        <end position="96"/>
    </location>
</feature>
<organism evidence="3 4">
    <name type="scientific">Neonectria ditissima</name>
    <dbReference type="NCBI Taxonomy" id="78410"/>
    <lineage>
        <taxon>Eukaryota</taxon>
        <taxon>Fungi</taxon>
        <taxon>Dikarya</taxon>
        <taxon>Ascomycota</taxon>
        <taxon>Pezizomycotina</taxon>
        <taxon>Sordariomycetes</taxon>
        <taxon>Hypocreomycetidae</taxon>
        <taxon>Hypocreales</taxon>
        <taxon>Nectriaceae</taxon>
        <taxon>Neonectria</taxon>
    </lineage>
</organism>